<name>A0ABV9K7B6_9PORP</name>
<evidence type="ECO:0000256" key="4">
    <source>
        <dbReference type="PROSITE-ProRule" id="PRU10007"/>
    </source>
</evidence>
<sequence length="458" mass="51537">MTQTSNFETILLEQKRYFESGKTWPVSFRKAQLRALLKQLKQHEEELCKAVFDDFGKSAIEIFMGDLAVVYQEIRWLLCNIDRLAKPKRCRTNLGNLPGKSRIIMQPIGTVLILGAWNYPYNLTLVPLVSAIGAGCTAVVKPSELPTHAMKILSKIISSTFPKEYIFLAEGGAEVASYLTQLKFDKIFFTGSTGVGKMVYQSAARNMVPVTLELGGKSPVIVSPSADLAKAAKRIVWGKFFNAGQTCVAPDYLLLHRSLKQTFLEYLVGEIKTRKYDQGAEQYVSIVTSKHLERLIALISSEKVYYGGGYDLASRYLEPTIMVDVEEDDPIMQEEIFGPILPIILYDHFDDVLKYIGRKEKPLAAYLFSQSKEERKAFLTKLNFGGGCINDVVMHLNNIHLPFGGVGASGIGAYHGEAGFLNFIHPKSVFVRSKYFEPTLKYPPYTKWKKRIIRWLLG</sequence>
<dbReference type="Proteomes" id="UP001596020">
    <property type="component" value="Unassembled WGS sequence"/>
</dbReference>
<dbReference type="InterPro" id="IPR012394">
    <property type="entry name" value="Aldehyde_DH_NAD(P)"/>
</dbReference>
<feature type="domain" description="Aldehyde dehydrogenase" evidence="6">
    <location>
        <begin position="15"/>
        <end position="429"/>
    </location>
</feature>
<dbReference type="PROSITE" id="PS00687">
    <property type="entry name" value="ALDEHYDE_DEHYDR_GLU"/>
    <property type="match status" value="1"/>
</dbReference>
<protein>
    <recommendedName>
        <fullName evidence="3">Aldehyde dehydrogenase</fullName>
    </recommendedName>
</protein>
<dbReference type="InterPro" id="IPR015590">
    <property type="entry name" value="Aldehyde_DH_dom"/>
</dbReference>
<dbReference type="Gene3D" id="3.40.605.10">
    <property type="entry name" value="Aldehyde Dehydrogenase, Chain A, domain 1"/>
    <property type="match status" value="1"/>
</dbReference>
<feature type="active site" evidence="4">
    <location>
        <position position="213"/>
    </location>
</feature>
<organism evidence="7 8">
    <name type="scientific">Falsiporphyromonas endometrii</name>
    <dbReference type="NCBI Taxonomy" id="1387297"/>
    <lineage>
        <taxon>Bacteria</taxon>
        <taxon>Pseudomonadati</taxon>
        <taxon>Bacteroidota</taxon>
        <taxon>Bacteroidia</taxon>
        <taxon>Bacteroidales</taxon>
        <taxon>Porphyromonadaceae</taxon>
        <taxon>Falsiporphyromonas</taxon>
    </lineage>
</organism>
<dbReference type="InterPro" id="IPR016162">
    <property type="entry name" value="Ald_DH_N"/>
</dbReference>
<dbReference type="Pfam" id="PF00171">
    <property type="entry name" value="Aldedh"/>
    <property type="match status" value="1"/>
</dbReference>
<evidence type="ECO:0000256" key="1">
    <source>
        <dbReference type="ARBA" id="ARBA00009986"/>
    </source>
</evidence>
<dbReference type="PROSITE" id="PS00070">
    <property type="entry name" value="ALDEHYDE_DEHYDR_CYS"/>
    <property type="match status" value="1"/>
</dbReference>
<reference evidence="8" key="1">
    <citation type="journal article" date="2019" name="Int. J. Syst. Evol. Microbiol.">
        <title>The Global Catalogue of Microorganisms (GCM) 10K type strain sequencing project: providing services to taxonomists for standard genome sequencing and annotation.</title>
        <authorList>
            <consortium name="The Broad Institute Genomics Platform"/>
            <consortium name="The Broad Institute Genome Sequencing Center for Infectious Disease"/>
            <person name="Wu L."/>
            <person name="Ma J."/>
        </authorList>
    </citation>
    <scope>NUCLEOTIDE SEQUENCE [LARGE SCALE GENOMIC DNA]</scope>
    <source>
        <strain evidence="8">CGMCC 4.7357</strain>
    </source>
</reference>
<evidence type="ECO:0000313" key="7">
    <source>
        <dbReference type="EMBL" id="MFC4665829.1"/>
    </source>
</evidence>
<dbReference type="Gene3D" id="3.40.309.10">
    <property type="entry name" value="Aldehyde Dehydrogenase, Chain A, domain 2"/>
    <property type="match status" value="1"/>
</dbReference>
<dbReference type="PANTHER" id="PTHR43570">
    <property type="entry name" value="ALDEHYDE DEHYDROGENASE"/>
    <property type="match status" value="1"/>
</dbReference>
<evidence type="ECO:0000259" key="6">
    <source>
        <dbReference type="Pfam" id="PF00171"/>
    </source>
</evidence>
<evidence type="ECO:0000256" key="2">
    <source>
        <dbReference type="ARBA" id="ARBA00023002"/>
    </source>
</evidence>
<dbReference type="InterPro" id="IPR016160">
    <property type="entry name" value="Ald_DH_CS_CYS"/>
</dbReference>
<dbReference type="InterPro" id="IPR016161">
    <property type="entry name" value="Ald_DH/histidinol_DH"/>
</dbReference>
<dbReference type="InterPro" id="IPR029510">
    <property type="entry name" value="Ald_DH_CS_GLU"/>
</dbReference>
<gene>
    <name evidence="7" type="ORF">ACFO3G_04285</name>
</gene>
<keyword evidence="8" id="KW-1185">Reference proteome</keyword>
<proteinExistence type="inferred from homology"/>
<evidence type="ECO:0000313" key="8">
    <source>
        <dbReference type="Proteomes" id="UP001596020"/>
    </source>
</evidence>
<evidence type="ECO:0000256" key="5">
    <source>
        <dbReference type="RuleBase" id="RU003345"/>
    </source>
</evidence>
<dbReference type="EMBL" id="JBHSGO010000137">
    <property type="protein sequence ID" value="MFC4665829.1"/>
    <property type="molecule type" value="Genomic_DNA"/>
</dbReference>
<evidence type="ECO:0000256" key="3">
    <source>
        <dbReference type="PIRNR" id="PIRNR036492"/>
    </source>
</evidence>
<keyword evidence="2 3" id="KW-0560">Oxidoreductase</keyword>
<dbReference type="PIRSF" id="PIRSF036492">
    <property type="entry name" value="ALDH"/>
    <property type="match status" value="1"/>
</dbReference>
<dbReference type="InterPro" id="IPR016163">
    <property type="entry name" value="Ald_DH_C"/>
</dbReference>
<dbReference type="SUPFAM" id="SSF53720">
    <property type="entry name" value="ALDH-like"/>
    <property type="match status" value="1"/>
</dbReference>
<comment type="similarity">
    <text evidence="1 3 5">Belongs to the aldehyde dehydrogenase family.</text>
</comment>
<accession>A0ABV9K7B6</accession>
<dbReference type="PANTHER" id="PTHR43570:SF16">
    <property type="entry name" value="ALDEHYDE DEHYDROGENASE TYPE III, ISOFORM Q"/>
    <property type="match status" value="1"/>
</dbReference>
<comment type="caution">
    <text evidence="7">The sequence shown here is derived from an EMBL/GenBank/DDBJ whole genome shotgun (WGS) entry which is preliminary data.</text>
</comment>